<reference evidence="10 11" key="1">
    <citation type="journal article" date="2013" name="Genome Biol.">
        <title>The genome sequence of the most widely cultivated cacao type and its use to identify candidate genes regulating pod color.</title>
        <authorList>
            <person name="Motamayor J.C."/>
            <person name="Mockaitis K."/>
            <person name="Schmutz J."/>
            <person name="Haiminen N."/>
            <person name="Iii D.L."/>
            <person name="Cornejo O."/>
            <person name="Findley S.D."/>
            <person name="Zheng P."/>
            <person name="Utro F."/>
            <person name="Royaert S."/>
            <person name="Saski C."/>
            <person name="Jenkins J."/>
            <person name="Podicheti R."/>
            <person name="Zhao M."/>
            <person name="Scheffler B.E."/>
            <person name="Stack J.C."/>
            <person name="Feltus F.A."/>
            <person name="Mustiga G.M."/>
            <person name="Amores F."/>
            <person name="Phillips W."/>
            <person name="Marelli J.P."/>
            <person name="May G.D."/>
            <person name="Shapiro H."/>
            <person name="Ma J."/>
            <person name="Bustamante C.D."/>
            <person name="Schnell R.J."/>
            <person name="Main D."/>
            <person name="Gilbert D."/>
            <person name="Parida L."/>
            <person name="Kuhn D.N."/>
        </authorList>
    </citation>
    <scope>NUCLEOTIDE SEQUENCE [LARGE SCALE GENOMIC DNA]</scope>
    <source>
        <strain evidence="11">cv. Matina 1-6</strain>
    </source>
</reference>
<comment type="subcellular location">
    <subcellularLocation>
        <location evidence="1">Cytoplasm</location>
        <location evidence="1">Cytosol</location>
    </subcellularLocation>
</comment>
<dbReference type="InterPro" id="IPR036282">
    <property type="entry name" value="Glutathione-S-Trfase_C_sf"/>
</dbReference>
<dbReference type="InterPro" id="IPR036249">
    <property type="entry name" value="Thioredoxin-like_sf"/>
</dbReference>
<accession>A0A061EK83</accession>
<keyword evidence="5" id="KW-0808">Transferase</keyword>
<dbReference type="eggNOG" id="KOG0406">
    <property type="taxonomic scope" value="Eukaryota"/>
</dbReference>
<dbReference type="PROSITE" id="PS50404">
    <property type="entry name" value="GST_NTER"/>
    <property type="match status" value="1"/>
</dbReference>
<proteinExistence type="inferred from homology"/>
<evidence type="ECO:0000256" key="2">
    <source>
        <dbReference type="ARBA" id="ARBA00012452"/>
    </source>
</evidence>
<dbReference type="InterPro" id="IPR045073">
    <property type="entry name" value="Omega/Tau-like"/>
</dbReference>
<evidence type="ECO:0000313" key="11">
    <source>
        <dbReference type="Proteomes" id="UP000026915"/>
    </source>
</evidence>
<dbReference type="STRING" id="3641.A0A061EK83"/>
<feature type="domain" description="GST N-terminal" evidence="8">
    <location>
        <begin position="2"/>
        <end position="81"/>
    </location>
</feature>
<dbReference type="Gene3D" id="3.40.30.10">
    <property type="entry name" value="Glutaredoxin"/>
    <property type="match status" value="1"/>
</dbReference>
<protein>
    <recommendedName>
        <fullName evidence="2">glutathione transferase</fullName>
        <ecNumber evidence="2">2.5.1.18</ecNumber>
    </recommendedName>
</protein>
<keyword evidence="4" id="KW-0216">Detoxification</keyword>
<dbReference type="OMA" id="QETWPEN"/>
<dbReference type="AlphaFoldDB" id="A0A061EK83"/>
<evidence type="ECO:0000256" key="3">
    <source>
        <dbReference type="ARBA" id="ARBA00022490"/>
    </source>
</evidence>
<dbReference type="PANTHER" id="PTHR11260">
    <property type="entry name" value="GLUTATHIONE S-TRANSFERASE, GST, SUPERFAMILY, GST DOMAIN CONTAINING"/>
    <property type="match status" value="1"/>
</dbReference>
<dbReference type="Pfam" id="PF02798">
    <property type="entry name" value="GST_N"/>
    <property type="match status" value="1"/>
</dbReference>
<dbReference type="SUPFAM" id="SSF52833">
    <property type="entry name" value="Thioredoxin-like"/>
    <property type="match status" value="1"/>
</dbReference>
<dbReference type="Gramene" id="EOY05460">
    <property type="protein sequence ID" value="EOY05460"/>
    <property type="gene ID" value="TCM_046765"/>
</dbReference>
<dbReference type="PANTHER" id="PTHR11260:SF778">
    <property type="entry name" value="GLUTATHIONE TRANSFERASE"/>
    <property type="match status" value="1"/>
</dbReference>
<evidence type="ECO:0000259" key="9">
    <source>
        <dbReference type="PROSITE" id="PS50405"/>
    </source>
</evidence>
<dbReference type="GO" id="GO:0006749">
    <property type="term" value="P:glutathione metabolic process"/>
    <property type="evidence" value="ECO:0000318"/>
    <property type="project" value="GO_Central"/>
</dbReference>
<evidence type="ECO:0000256" key="1">
    <source>
        <dbReference type="ARBA" id="ARBA00004514"/>
    </source>
</evidence>
<dbReference type="EMBL" id="CM001882">
    <property type="protein sequence ID" value="EOY05460.1"/>
    <property type="molecule type" value="Genomic_DNA"/>
</dbReference>
<dbReference type="FunFam" id="1.20.1050.10:FF:000012">
    <property type="entry name" value="Tau class glutathione S-transferase"/>
    <property type="match status" value="1"/>
</dbReference>
<dbReference type="InterPro" id="IPR010987">
    <property type="entry name" value="Glutathione-S-Trfase_C-like"/>
</dbReference>
<dbReference type="CDD" id="cd03058">
    <property type="entry name" value="GST_N_Tau"/>
    <property type="match status" value="1"/>
</dbReference>
<evidence type="ECO:0000259" key="8">
    <source>
        <dbReference type="PROSITE" id="PS50404"/>
    </source>
</evidence>
<dbReference type="Gene3D" id="1.20.1050.10">
    <property type="match status" value="1"/>
</dbReference>
<feature type="domain" description="GST C-terminal" evidence="9">
    <location>
        <begin position="86"/>
        <end position="217"/>
    </location>
</feature>
<keyword evidence="3" id="KW-0963">Cytoplasm</keyword>
<dbReference type="SUPFAM" id="SSF47616">
    <property type="entry name" value="GST C-terminal domain-like"/>
    <property type="match status" value="1"/>
</dbReference>
<dbReference type="InterPro" id="IPR004046">
    <property type="entry name" value="GST_C"/>
</dbReference>
<dbReference type="GO" id="GO:0005829">
    <property type="term" value="C:cytosol"/>
    <property type="evidence" value="ECO:0007669"/>
    <property type="project" value="UniProtKB-SubCell"/>
</dbReference>
<dbReference type="GO" id="GO:0005737">
    <property type="term" value="C:cytoplasm"/>
    <property type="evidence" value="ECO:0000318"/>
    <property type="project" value="GO_Central"/>
</dbReference>
<name>A0A061EK83_THECC</name>
<gene>
    <name evidence="10" type="ORF">TCM_046765</name>
</gene>
<evidence type="ECO:0000256" key="7">
    <source>
        <dbReference type="ARBA" id="ARBA00047960"/>
    </source>
</evidence>
<dbReference type="InterPro" id="IPR045074">
    <property type="entry name" value="GST_C_Tau"/>
</dbReference>
<dbReference type="Proteomes" id="UP000026915">
    <property type="component" value="Chromosome 4"/>
</dbReference>
<dbReference type="EC" id="2.5.1.18" evidence="2"/>
<evidence type="ECO:0000256" key="6">
    <source>
        <dbReference type="ARBA" id="ARBA00025743"/>
    </source>
</evidence>
<dbReference type="SFLD" id="SFLDG00358">
    <property type="entry name" value="Main_(cytGST)"/>
    <property type="match status" value="1"/>
</dbReference>
<dbReference type="Pfam" id="PF00043">
    <property type="entry name" value="GST_C"/>
    <property type="match status" value="1"/>
</dbReference>
<evidence type="ECO:0000256" key="5">
    <source>
        <dbReference type="ARBA" id="ARBA00022679"/>
    </source>
</evidence>
<dbReference type="InterPro" id="IPR040079">
    <property type="entry name" value="Glutathione_S-Trfase"/>
</dbReference>
<dbReference type="FunFam" id="3.40.30.10:FF:000014">
    <property type="entry name" value="Tau class glutathione S-transferase"/>
    <property type="match status" value="1"/>
</dbReference>
<comment type="catalytic activity">
    <reaction evidence="7">
        <text>RX + glutathione = an S-substituted glutathione + a halide anion + H(+)</text>
        <dbReference type="Rhea" id="RHEA:16437"/>
        <dbReference type="ChEBI" id="CHEBI:15378"/>
        <dbReference type="ChEBI" id="CHEBI:16042"/>
        <dbReference type="ChEBI" id="CHEBI:17792"/>
        <dbReference type="ChEBI" id="CHEBI:57925"/>
        <dbReference type="ChEBI" id="CHEBI:90779"/>
        <dbReference type="EC" id="2.5.1.18"/>
    </reaction>
</comment>
<keyword evidence="11" id="KW-1185">Reference proteome</keyword>
<dbReference type="CDD" id="cd03185">
    <property type="entry name" value="GST_C_Tau"/>
    <property type="match status" value="1"/>
</dbReference>
<evidence type="ECO:0000313" key="10">
    <source>
        <dbReference type="EMBL" id="EOY05460.1"/>
    </source>
</evidence>
<dbReference type="HOGENOM" id="CLU_011226_18_1_1"/>
<comment type="similarity">
    <text evidence="6">Belongs to the GST superfamily. Tau family.</text>
</comment>
<dbReference type="PROSITE" id="PS50405">
    <property type="entry name" value="GST_CTER"/>
    <property type="match status" value="1"/>
</dbReference>
<dbReference type="SFLD" id="SFLDS00019">
    <property type="entry name" value="Glutathione_Transferase_(cytos"/>
    <property type="match status" value="1"/>
</dbReference>
<dbReference type="GO" id="GO:0004364">
    <property type="term" value="F:glutathione transferase activity"/>
    <property type="evidence" value="ECO:0000318"/>
    <property type="project" value="GO_Central"/>
</dbReference>
<evidence type="ECO:0000256" key="4">
    <source>
        <dbReference type="ARBA" id="ARBA00022575"/>
    </source>
</evidence>
<sequence>MAEVKLHRFWASLYSHGVIWALKIKGVDYEYIEEDLSNKTELLLKYNPVYKKIPVLVHGGKPIAESFTILEYIQETWPENPLLPSDPYERAMARFWIQFGAEKSPVFRAFFLSTGREEQEKAAKEFLEALKIIEEKALGDKKFFGGYTINLVDIYYGTLAYWFRNVEEIMGVGVLDTNTSLRLYQWAQNFLEVSVIKETIPDHDKMLAYARHVRKKFVAGQLNK</sequence>
<dbReference type="SFLD" id="SFLDG01152">
    <property type="entry name" value="Main.3:_Omega-_and_Tau-like"/>
    <property type="match status" value="1"/>
</dbReference>
<organism evidence="10 11">
    <name type="scientific">Theobroma cacao</name>
    <name type="common">Cacao</name>
    <name type="synonym">Cocoa</name>
    <dbReference type="NCBI Taxonomy" id="3641"/>
    <lineage>
        <taxon>Eukaryota</taxon>
        <taxon>Viridiplantae</taxon>
        <taxon>Streptophyta</taxon>
        <taxon>Embryophyta</taxon>
        <taxon>Tracheophyta</taxon>
        <taxon>Spermatophyta</taxon>
        <taxon>Magnoliopsida</taxon>
        <taxon>eudicotyledons</taxon>
        <taxon>Gunneridae</taxon>
        <taxon>Pentapetalae</taxon>
        <taxon>rosids</taxon>
        <taxon>malvids</taxon>
        <taxon>Malvales</taxon>
        <taxon>Malvaceae</taxon>
        <taxon>Byttnerioideae</taxon>
        <taxon>Theobroma</taxon>
    </lineage>
</organism>
<dbReference type="InterPro" id="IPR004045">
    <property type="entry name" value="Glutathione_S-Trfase_N"/>
</dbReference>
<dbReference type="GO" id="GO:0009407">
    <property type="term" value="P:toxin catabolic process"/>
    <property type="evidence" value="ECO:0007669"/>
    <property type="project" value="UniProtKB-ARBA"/>
</dbReference>
<dbReference type="InParanoid" id="A0A061EK83"/>